<dbReference type="Gene3D" id="3.40.50.1820">
    <property type="entry name" value="alpha/beta hydrolase"/>
    <property type="match status" value="1"/>
</dbReference>
<proteinExistence type="predicted"/>
<evidence type="ECO:0000313" key="8">
    <source>
        <dbReference type="Proteomes" id="UP000297736"/>
    </source>
</evidence>
<dbReference type="InterPro" id="IPR029058">
    <property type="entry name" value="AB_hydrolase_fold"/>
</dbReference>
<dbReference type="RefSeq" id="WP_135448033.1">
    <property type="nucleotide sequence ID" value="NZ_RHFF01000015.1"/>
</dbReference>
<dbReference type="Pfam" id="PF02801">
    <property type="entry name" value="Ketoacyl-synt_C"/>
    <property type="match status" value="1"/>
</dbReference>
<evidence type="ECO:0000259" key="6">
    <source>
        <dbReference type="PROSITE" id="PS52004"/>
    </source>
</evidence>
<dbReference type="PROSITE" id="PS50075">
    <property type="entry name" value="CARRIER"/>
    <property type="match status" value="1"/>
</dbReference>
<dbReference type="GO" id="GO:0006633">
    <property type="term" value="P:fatty acid biosynthetic process"/>
    <property type="evidence" value="ECO:0007669"/>
    <property type="project" value="TreeGrafter"/>
</dbReference>
<reference evidence="7 8" key="1">
    <citation type="submission" date="2018-10" db="EMBL/GenBank/DDBJ databases">
        <title>Brevibacterium genomes from Austrain hard cheese rinds.</title>
        <authorList>
            <person name="Anast J.M."/>
            <person name="Dzieciol M."/>
            <person name="Schultz D.L."/>
            <person name="Mann E."/>
            <person name="Wagner M."/>
            <person name="Schmitz-Esser S."/>
        </authorList>
    </citation>
    <scope>NUCLEOTIDE SEQUENCE [LARGE SCALE GENOMIC DNA]</scope>
    <source>
        <strain evidence="7 8">L261</strain>
    </source>
</reference>
<dbReference type="Pfam" id="PF00109">
    <property type="entry name" value="ketoacyl-synt"/>
    <property type="match status" value="1"/>
</dbReference>
<dbReference type="GO" id="GO:0005886">
    <property type="term" value="C:plasma membrane"/>
    <property type="evidence" value="ECO:0007669"/>
    <property type="project" value="TreeGrafter"/>
</dbReference>
<feature type="domain" description="Carrier" evidence="5">
    <location>
        <begin position="557"/>
        <end position="633"/>
    </location>
</feature>
<dbReference type="AlphaFoldDB" id="A0A4Z0KJ15"/>
<keyword evidence="2" id="KW-0597">Phosphoprotein</keyword>
<sequence>MTDTPMAITGIGCRLPGANSVDEFWELIRSGRNTFTTIPTATPAEDHVPVTSCLDEHDRFEPEFFGITSHDALVMDPQHRALLEAAWNALEDGGYTAATENLRIGVFASVSNSTYLSGPLTRSGKWDESDPNYSIMLGNDKDFAATRVSFVLGLTGPAMSVQSACSSSLSASQIACQSLETGQCDIAIVAAASIALPFLNGYLAKSGSIFSPSGTCRPFSDSSDGTVKGNGAIAVVLRPAAMAHQHNDRAYAQISGWGINNDGSRKTGLAAPSVNGQREAVERAVNDAGVDSRKIGYVETHGTGTKIGDPIELRALVDAYSLGKNASHSRPYLGSLKSTMGHLDAAAGLAGLAKTALVLHHQVVPPLSGFSGPNPLIGSALDKVILPSTEVEPSAPIEIAAVTSLGMGGTNVHAVLSRVEPVSPPAPGKEEPRTVTLSAHSKESLESYASKLAAWIERHPEASLDQIADTLIRRRLFAFRIQIGAATRHELVRRLRNPAPEFAEEPTDHVQGSGSQSPKCSPLSLPPYQWTRSRYFIDTEETAKQEPPTRTPKGERTTIDQLQSAMLTQIRHVLNDSTINQNDDFFNFGGDSLAAIDLIDKLKSDYPSAGLSFDDLQNHATAAELGALVHERMSSTSQHEHLENIVVPLSQQRPRKRLFLSHPAGGSVAVYRDLAQRLSEDWEVTGLSFPRQKLDVASSLVDLAAEYAEAIRAIQPTGPYHLGGYSMGGNLSIEIAKILEAEGHRVPTIVMYDSYATSDYIAGVDTEQEPNEIMDILKRYLPSNLAYLDAVSTSGRGDGQREIDTFLQVWRHNQQALSSWRPDGTRVSSDILLFKATQPFPAELAEAVGFTPTEPESWHKFTTGNLSVEFVDANHYTLFDDPDISEKMAVNTAQFISTDSHHTQPNSAAQHLVRAESEANT</sequence>
<dbReference type="InterPro" id="IPR014030">
    <property type="entry name" value="Ketoacyl_synth_N"/>
</dbReference>
<dbReference type="InterPro" id="IPR032821">
    <property type="entry name" value="PKS_assoc"/>
</dbReference>
<dbReference type="GO" id="GO:0071770">
    <property type="term" value="P:DIM/DIP cell wall layer assembly"/>
    <property type="evidence" value="ECO:0007669"/>
    <property type="project" value="TreeGrafter"/>
</dbReference>
<evidence type="ECO:0000259" key="5">
    <source>
        <dbReference type="PROSITE" id="PS50075"/>
    </source>
</evidence>
<dbReference type="CDD" id="cd00833">
    <property type="entry name" value="PKS"/>
    <property type="match status" value="1"/>
</dbReference>
<dbReference type="InterPro" id="IPR001031">
    <property type="entry name" value="Thioesterase"/>
</dbReference>
<evidence type="ECO:0000256" key="3">
    <source>
        <dbReference type="ARBA" id="ARBA00022679"/>
    </source>
</evidence>
<dbReference type="PANTHER" id="PTHR43775">
    <property type="entry name" value="FATTY ACID SYNTHASE"/>
    <property type="match status" value="1"/>
</dbReference>
<feature type="domain" description="Ketosynthase family 3 (KS3)" evidence="6">
    <location>
        <begin position="3"/>
        <end position="418"/>
    </location>
</feature>
<dbReference type="SMART" id="SM00824">
    <property type="entry name" value="PKS_TE"/>
    <property type="match status" value="1"/>
</dbReference>
<dbReference type="PANTHER" id="PTHR43775:SF37">
    <property type="entry name" value="SI:DKEY-61P9.11"/>
    <property type="match status" value="1"/>
</dbReference>
<dbReference type="PROSITE" id="PS52004">
    <property type="entry name" value="KS3_2"/>
    <property type="match status" value="1"/>
</dbReference>
<organism evidence="7 8">
    <name type="scientific">Brevibacterium aurantiacum</name>
    <dbReference type="NCBI Taxonomy" id="273384"/>
    <lineage>
        <taxon>Bacteria</taxon>
        <taxon>Bacillati</taxon>
        <taxon>Actinomycetota</taxon>
        <taxon>Actinomycetes</taxon>
        <taxon>Micrococcales</taxon>
        <taxon>Brevibacteriaceae</taxon>
        <taxon>Brevibacterium</taxon>
    </lineage>
</organism>
<dbReference type="Pfam" id="PF00550">
    <property type="entry name" value="PP-binding"/>
    <property type="match status" value="1"/>
</dbReference>
<dbReference type="InterPro" id="IPR014031">
    <property type="entry name" value="Ketoacyl_synth_C"/>
</dbReference>
<evidence type="ECO:0000313" key="7">
    <source>
        <dbReference type="EMBL" id="TGD37552.1"/>
    </source>
</evidence>
<dbReference type="GO" id="GO:0004312">
    <property type="term" value="F:fatty acid synthase activity"/>
    <property type="evidence" value="ECO:0007669"/>
    <property type="project" value="TreeGrafter"/>
</dbReference>
<dbReference type="SMART" id="SM00825">
    <property type="entry name" value="PKS_KS"/>
    <property type="match status" value="1"/>
</dbReference>
<evidence type="ECO:0000256" key="4">
    <source>
        <dbReference type="SAM" id="MobiDB-lite"/>
    </source>
</evidence>
<dbReference type="Gene3D" id="1.10.1200.10">
    <property type="entry name" value="ACP-like"/>
    <property type="match status" value="1"/>
</dbReference>
<dbReference type="InterPro" id="IPR020802">
    <property type="entry name" value="TesA-like"/>
</dbReference>
<dbReference type="SUPFAM" id="SSF47336">
    <property type="entry name" value="ACP-like"/>
    <property type="match status" value="1"/>
</dbReference>
<dbReference type="SUPFAM" id="SSF53901">
    <property type="entry name" value="Thiolase-like"/>
    <property type="match status" value="1"/>
</dbReference>
<dbReference type="Proteomes" id="UP000297736">
    <property type="component" value="Unassembled WGS sequence"/>
</dbReference>
<name>A0A4Z0KJ15_BREAU</name>
<dbReference type="Pfam" id="PF00975">
    <property type="entry name" value="Thioesterase"/>
    <property type="match status" value="1"/>
</dbReference>
<dbReference type="Gene3D" id="3.40.47.10">
    <property type="match status" value="1"/>
</dbReference>
<evidence type="ECO:0000256" key="1">
    <source>
        <dbReference type="ARBA" id="ARBA00022450"/>
    </source>
</evidence>
<dbReference type="Pfam" id="PF16197">
    <property type="entry name" value="KAsynt_C_assoc"/>
    <property type="match status" value="1"/>
</dbReference>
<dbReference type="InterPro" id="IPR016039">
    <property type="entry name" value="Thiolase-like"/>
</dbReference>
<dbReference type="SUPFAM" id="SSF53474">
    <property type="entry name" value="alpha/beta-Hydrolases"/>
    <property type="match status" value="1"/>
</dbReference>
<keyword evidence="3" id="KW-0808">Transferase</keyword>
<dbReference type="InterPro" id="IPR020841">
    <property type="entry name" value="PKS_Beta-ketoAc_synthase_dom"/>
</dbReference>
<protein>
    <submittedName>
        <fullName evidence="7">Uncharacterized protein</fullName>
    </submittedName>
</protein>
<dbReference type="InterPro" id="IPR036736">
    <property type="entry name" value="ACP-like_sf"/>
</dbReference>
<dbReference type="InterPro" id="IPR009081">
    <property type="entry name" value="PP-bd_ACP"/>
</dbReference>
<dbReference type="GO" id="GO:0005737">
    <property type="term" value="C:cytoplasm"/>
    <property type="evidence" value="ECO:0007669"/>
    <property type="project" value="TreeGrafter"/>
</dbReference>
<comment type="caution">
    <text evidence="7">The sequence shown here is derived from an EMBL/GenBank/DDBJ whole genome shotgun (WGS) entry which is preliminary data.</text>
</comment>
<feature type="compositionally biased region" description="Polar residues" evidence="4">
    <location>
        <begin position="510"/>
        <end position="519"/>
    </location>
</feature>
<accession>A0A4Z0KJ15</accession>
<evidence type="ECO:0000256" key="2">
    <source>
        <dbReference type="ARBA" id="ARBA00022553"/>
    </source>
</evidence>
<dbReference type="EMBL" id="RHFF01000015">
    <property type="protein sequence ID" value="TGD37552.1"/>
    <property type="molecule type" value="Genomic_DNA"/>
</dbReference>
<dbReference type="InterPro" id="IPR050091">
    <property type="entry name" value="PKS_NRPS_Biosynth_Enz"/>
</dbReference>
<keyword evidence="1" id="KW-0596">Phosphopantetheine</keyword>
<feature type="region of interest" description="Disordered" evidence="4">
    <location>
        <begin position="502"/>
        <end position="525"/>
    </location>
</feature>
<gene>
    <name evidence="7" type="ORF">EB834_14675</name>
</gene>